<dbReference type="AlphaFoldDB" id="A0A292Q2D6"/>
<sequence>MPFGVMSASVAAFDSDTDNNGDTEQQQQPRGMLLQDKGEERVSLDTLPDEIILAVCEFLDVPELGALGKTTHRLRALSTDPLLHKVRLHRAKVTLAASLQHRPSLPLLRDAQIYLTRRQHTQRVLSRALLGIRLKHHFLTRPSLPALQERGVVYRCGGIAPALAGKARDLERERVKDRLRGWVVERLSLEEAVGCGLVSNGAEWEEGRREGVRSIARRLMARWENDGQGKGKGKTGGSGVVCWGRGRVVRYDPPRAMVLGLRRYFEGLAAEGGNRSPRHAVPPT</sequence>
<dbReference type="InterPro" id="IPR036047">
    <property type="entry name" value="F-box-like_dom_sf"/>
</dbReference>
<feature type="domain" description="F-box" evidence="2">
    <location>
        <begin position="41"/>
        <end position="86"/>
    </location>
</feature>
<evidence type="ECO:0000313" key="4">
    <source>
        <dbReference type="Proteomes" id="UP001412239"/>
    </source>
</evidence>
<dbReference type="Pfam" id="PF12937">
    <property type="entry name" value="F-box-like"/>
    <property type="match status" value="1"/>
</dbReference>
<organism evidence="3 4">
    <name type="scientific">Tuber aestivum</name>
    <name type="common">summer truffle</name>
    <dbReference type="NCBI Taxonomy" id="59557"/>
    <lineage>
        <taxon>Eukaryota</taxon>
        <taxon>Fungi</taxon>
        <taxon>Dikarya</taxon>
        <taxon>Ascomycota</taxon>
        <taxon>Pezizomycotina</taxon>
        <taxon>Pezizomycetes</taxon>
        <taxon>Pezizales</taxon>
        <taxon>Tuberaceae</taxon>
        <taxon>Tuber</taxon>
    </lineage>
</organism>
<dbReference type="EMBL" id="LN890979">
    <property type="protein sequence ID" value="CUS13038.1"/>
    <property type="molecule type" value="Genomic_DNA"/>
</dbReference>
<reference evidence="3" key="1">
    <citation type="submission" date="2015-10" db="EMBL/GenBank/DDBJ databases">
        <authorList>
            <person name="Regsiter A."/>
            <person name="william w."/>
        </authorList>
    </citation>
    <scope>NUCLEOTIDE SEQUENCE</scope>
    <source>
        <strain evidence="3">Montdore</strain>
    </source>
</reference>
<dbReference type="Proteomes" id="UP001412239">
    <property type="component" value="Unassembled WGS sequence"/>
</dbReference>
<accession>A0A292Q2D6</accession>
<dbReference type="InterPro" id="IPR001810">
    <property type="entry name" value="F-box_dom"/>
</dbReference>
<dbReference type="Gene3D" id="1.20.1280.50">
    <property type="match status" value="1"/>
</dbReference>
<evidence type="ECO:0000259" key="2">
    <source>
        <dbReference type="PROSITE" id="PS50181"/>
    </source>
</evidence>
<proteinExistence type="predicted"/>
<evidence type="ECO:0000256" key="1">
    <source>
        <dbReference type="SAM" id="MobiDB-lite"/>
    </source>
</evidence>
<evidence type="ECO:0000313" key="3">
    <source>
        <dbReference type="EMBL" id="CUS13038.1"/>
    </source>
</evidence>
<feature type="region of interest" description="Disordered" evidence="1">
    <location>
        <begin position="1"/>
        <end position="32"/>
    </location>
</feature>
<protein>
    <recommendedName>
        <fullName evidence="2">F-box domain-containing protein</fullName>
    </recommendedName>
</protein>
<gene>
    <name evidence="3" type="ORF">GSTUAT00002953001</name>
</gene>
<dbReference type="SUPFAM" id="SSF81383">
    <property type="entry name" value="F-box domain"/>
    <property type="match status" value="1"/>
</dbReference>
<name>A0A292Q2D6_9PEZI</name>
<keyword evidence="4" id="KW-1185">Reference proteome</keyword>
<dbReference type="PROSITE" id="PS50181">
    <property type="entry name" value="FBOX"/>
    <property type="match status" value="1"/>
</dbReference>